<comment type="caution">
    <text evidence="2">The sequence shown here is derived from an EMBL/GenBank/DDBJ whole genome shotgun (WGS) entry which is preliminary data.</text>
</comment>
<dbReference type="EMBL" id="JADBEJ010000005">
    <property type="protein sequence ID" value="MBE1579242.1"/>
    <property type="molecule type" value="Genomic_DNA"/>
</dbReference>
<sequence>MTGTFTQDCVDFGSSNVPKSTQSGLAGPVTTGGPRN</sequence>
<reference evidence="2 3" key="1">
    <citation type="submission" date="2020-10" db="EMBL/GenBank/DDBJ databases">
        <title>Sequencing the genomes of 1000 actinobacteria strains.</title>
        <authorList>
            <person name="Klenk H.-P."/>
        </authorList>
    </citation>
    <scope>NUCLEOTIDE SEQUENCE [LARGE SCALE GENOMIC DNA]</scope>
    <source>
        <strain evidence="2 3">DSM 46661</strain>
    </source>
</reference>
<accession>A0ABR9LFE8</accession>
<keyword evidence="3" id="KW-1185">Reference proteome</keyword>
<feature type="region of interest" description="Disordered" evidence="1">
    <location>
        <begin position="1"/>
        <end position="36"/>
    </location>
</feature>
<organism evidence="2 3">
    <name type="scientific">Amycolatopsis roodepoortensis</name>
    <dbReference type="NCBI Taxonomy" id="700274"/>
    <lineage>
        <taxon>Bacteria</taxon>
        <taxon>Bacillati</taxon>
        <taxon>Actinomycetota</taxon>
        <taxon>Actinomycetes</taxon>
        <taxon>Pseudonocardiales</taxon>
        <taxon>Pseudonocardiaceae</taxon>
        <taxon>Amycolatopsis</taxon>
    </lineage>
</organism>
<proteinExistence type="predicted"/>
<feature type="compositionally biased region" description="Polar residues" evidence="1">
    <location>
        <begin position="1"/>
        <end position="24"/>
    </location>
</feature>
<evidence type="ECO:0000313" key="3">
    <source>
        <dbReference type="Proteomes" id="UP000656548"/>
    </source>
</evidence>
<evidence type="ECO:0000256" key="1">
    <source>
        <dbReference type="SAM" id="MobiDB-lite"/>
    </source>
</evidence>
<protein>
    <submittedName>
        <fullName evidence="2">Uncharacterized protein</fullName>
    </submittedName>
</protein>
<name>A0ABR9LFE8_9PSEU</name>
<dbReference type="Proteomes" id="UP000656548">
    <property type="component" value="Unassembled WGS sequence"/>
</dbReference>
<evidence type="ECO:0000313" key="2">
    <source>
        <dbReference type="EMBL" id="MBE1579242.1"/>
    </source>
</evidence>
<gene>
    <name evidence="2" type="ORF">H4W30_006302</name>
</gene>